<proteinExistence type="predicted"/>
<protein>
    <submittedName>
        <fullName evidence="1">Uncharacterized protein</fullName>
    </submittedName>
</protein>
<reference evidence="1" key="1">
    <citation type="journal article" date="2015" name="Nature">
        <title>Complex archaea that bridge the gap between prokaryotes and eukaryotes.</title>
        <authorList>
            <person name="Spang A."/>
            <person name="Saw J.H."/>
            <person name="Jorgensen S.L."/>
            <person name="Zaremba-Niedzwiedzka K."/>
            <person name="Martijn J."/>
            <person name="Lind A.E."/>
            <person name="van Eijk R."/>
            <person name="Schleper C."/>
            <person name="Guy L."/>
            <person name="Ettema T.J."/>
        </authorList>
    </citation>
    <scope>NUCLEOTIDE SEQUENCE</scope>
</reference>
<dbReference type="EMBL" id="LAZR01023614">
    <property type="protein sequence ID" value="KKL77915.1"/>
    <property type="molecule type" value="Genomic_DNA"/>
</dbReference>
<name>A0A0F9H8B5_9ZZZZ</name>
<sequence>MAYCPFYNLPCPQSIKCAIWTDYGCCIVDKPGKPAVYIGGAEPVLVYILGIYSSNAKAQGDILIIYADRTTGVISTSTTLSDFVVSILNTNP</sequence>
<dbReference type="AlphaFoldDB" id="A0A0F9H8B5"/>
<gene>
    <name evidence="1" type="ORF">LCGC14_2030130</name>
</gene>
<accession>A0A0F9H8B5</accession>
<evidence type="ECO:0000313" key="1">
    <source>
        <dbReference type="EMBL" id="KKL77915.1"/>
    </source>
</evidence>
<organism evidence="1">
    <name type="scientific">marine sediment metagenome</name>
    <dbReference type="NCBI Taxonomy" id="412755"/>
    <lineage>
        <taxon>unclassified sequences</taxon>
        <taxon>metagenomes</taxon>
        <taxon>ecological metagenomes</taxon>
    </lineage>
</organism>
<comment type="caution">
    <text evidence="1">The sequence shown here is derived from an EMBL/GenBank/DDBJ whole genome shotgun (WGS) entry which is preliminary data.</text>
</comment>